<protein>
    <submittedName>
        <fullName evidence="1">Uncharacterized protein</fullName>
    </submittedName>
</protein>
<name>A0A3A3H284_PANTH</name>
<reference evidence="1 2" key="1">
    <citation type="submission" date="2018-09" db="EMBL/GenBank/DDBJ databases">
        <title>Paenibacillus SK2017-BO5.</title>
        <authorList>
            <person name="Piskunova J.V."/>
            <person name="Dubiley S.A."/>
            <person name="Severinov K.V."/>
        </authorList>
    </citation>
    <scope>NUCLEOTIDE SEQUENCE [LARGE SCALE GENOMIC DNA]</scope>
    <source>
        <strain evidence="1 2">BO5</strain>
    </source>
</reference>
<gene>
    <name evidence="1" type="ORF">DQX05_07830</name>
</gene>
<organism evidence="1 2">
    <name type="scientific">Paenibacillus thiaminolyticus</name>
    <name type="common">Bacillus thiaminolyticus</name>
    <dbReference type="NCBI Taxonomy" id="49283"/>
    <lineage>
        <taxon>Bacteria</taxon>
        <taxon>Bacillati</taxon>
        <taxon>Bacillota</taxon>
        <taxon>Bacilli</taxon>
        <taxon>Bacillales</taxon>
        <taxon>Paenibacillaceae</taxon>
        <taxon>Paenibacillus</taxon>
    </lineage>
</organism>
<proteinExistence type="predicted"/>
<evidence type="ECO:0000313" key="2">
    <source>
        <dbReference type="Proteomes" id="UP000266177"/>
    </source>
</evidence>
<comment type="caution">
    <text evidence="1">The sequence shown here is derived from an EMBL/GenBank/DDBJ whole genome shotgun (WGS) entry which is preliminary data.</text>
</comment>
<dbReference type="AlphaFoldDB" id="A0A3A3H284"/>
<accession>A0A3A3H284</accession>
<sequence>MKGERRLGILQNYSIFSTWWVISGKFLHGYIIFLGSCPIQAITDKIGAFLQDSLVRIARSMKML</sequence>
<dbReference type="Proteomes" id="UP000266177">
    <property type="component" value="Unassembled WGS sequence"/>
</dbReference>
<evidence type="ECO:0000313" key="1">
    <source>
        <dbReference type="EMBL" id="RJG25336.1"/>
    </source>
</evidence>
<dbReference type="EMBL" id="QYZD01000004">
    <property type="protein sequence ID" value="RJG25336.1"/>
    <property type="molecule type" value="Genomic_DNA"/>
</dbReference>